<reference evidence="2 3" key="1">
    <citation type="submission" date="2019-06" db="EMBL/GenBank/DDBJ databases">
        <title>A complete genome sequence for Luteibacter pinisoli MAH-14.</title>
        <authorList>
            <person name="Baltrus D.A."/>
        </authorList>
    </citation>
    <scope>NUCLEOTIDE SEQUENCE [LARGE SCALE GENOMIC DNA]</scope>
    <source>
        <strain evidence="2 3">MAH-14</strain>
    </source>
</reference>
<name>A0A4Y5Z309_9GAMM</name>
<evidence type="ECO:0000313" key="2">
    <source>
        <dbReference type="EMBL" id="QDE38925.1"/>
    </source>
</evidence>
<feature type="chain" id="PRO_5021352788" description="P-type conjugative transfer protein TrbJ" evidence="1">
    <location>
        <begin position="31"/>
        <end position="264"/>
    </location>
</feature>
<evidence type="ECO:0008006" key="4">
    <source>
        <dbReference type="Google" id="ProtNLM"/>
    </source>
</evidence>
<organism evidence="2 3">
    <name type="scientific">Luteibacter pinisoli</name>
    <dbReference type="NCBI Taxonomy" id="2589080"/>
    <lineage>
        <taxon>Bacteria</taxon>
        <taxon>Pseudomonadati</taxon>
        <taxon>Pseudomonadota</taxon>
        <taxon>Gammaproteobacteria</taxon>
        <taxon>Lysobacterales</taxon>
        <taxon>Rhodanobacteraceae</taxon>
        <taxon>Luteibacter</taxon>
    </lineage>
</organism>
<dbReference type="RefSeq" id="WP_139980918.1">
    <property type="nucleotide sequence ID" value="NZ_CP041046.1"/>
</dbReference>
<dbReference type="KEGG" id="lpy:FIV34_06775"/>
<dbReference type="OrthoDB" id="5952730at2"/>
<sequence length="264" mass="28840">MKTKTSSASRRFIAKSLLAAALTISSVSHIDDAKASGWPVVDIAAIMNALQNYYDQYGRWIETTQHYAATIDQYAKTVAFWDTQFNKLQQLNFSLFKLQHTFTEVDPDFGADVECPGRVASSGVAGVLDKALSVLVPDMKGDVVQQQQNICVLIVEAKNQKYNDTVKYLNAIQAKGQELAAAQSLATLTGGKMGNMTGFLGQISQFGQTLNQSKNEWETNMKQIDMQIDMLLTMQANLSRRALKGSPSVIGTIVNAGALKAAFD</sequence>
<dbReference type="EMBL" id="CP041046">
    <property type="protein sequence ID" value="QDE38925.1"/>
    <property type="molecule type" value="Genomic_DNA"/>
</dbReference>
<proteinExistence type="predicted"/>
<dbReference type="Proteomes" id="UP000316093">
    <property type="component" value="Chromosome"/>
</dbReference>
<evidence type="ECO:0000313" key="3">
    <source>
        <dbReference type="Proteomes" id="UP000316093"/>
    </source>
</evidence>
<dbReference type="AlphaFoldDB" id="A0A4Y5Z309"/>
<keyword evidence="3" id="KW-1185">Reference proteome</keyword>
<keyword evidence="1" id="KW-0732">Signal</keyword>
<gene>
    <name evidence="2" type="ORF">FIV34_06775</name>
</gene>
<protein>
    <recommendedName>
        <fullName evidence="4">P-type conjugative transfer protein TrbJ</fullName>
    </recommendedName>
</protein>
<evidence type="ECO:0000256" key="1">
    <source>
        <dbReference type="SAM" id="SignalP"/>
    </source>
</evidence>
<accession>A0A4Y5Z309</accession>
<feature type="signal peptide" evidence="1">
    <location>
        <begin position="1"/>
        <end position="30"/>
    </location>
</feature>